<accession>A0A250FS12</accession>
<evidence type="ECO:0000313" key="1">
    <source>
        <dbReference type="EMBL" id="ATA87873.1"/>
    </source>
</evidence>
<evidence type="ECO:0000313" key="2">
    <source>
        <dbReference type="Proteomes" id="UP000217250"/>
    </source>
</evidence>
<protein>
    <submittedName>
        <fullName evidence="1">Uncharacterized protein</fullName>
    </submittedName>
</protein>
<reference evidence="2" key="1">
    <citation type="submission" date="2017-06" db="EMBL/GenBank/DDBJ databases">
        <title>Capnocytophaga spp. assemblies.</title>
        <authorList>
            <person name="Gulvik C.A."/>
        </authorList>
    </citation>
    <scope>NUCLEOTIDE SEQUENCE [LARGE SCALE GENOMIC DNA]</scope>
    <source>
        <strain evidence="2">H1496</strain>
    </source>
</reference>
<sequence length="72" mass="8479">MTAETVLIVFRELSTEEKKRFISLLANENFPLKNVRKKRKPKVWDETEIIEKLEVLLKKEVLLIAIISTIIK</sequence>
<organism evidence="1 2">
    <name type="scientific">Capnocytophaga gingivalis</name>
    <dbReference type="NCBI Taxonomy" id="1017"/>
    <lineage>
        <taxon>Bacteria</taxon>
        <taxon>Pseudomonadati</taxon>
        <taxon>Bacteroidota</taxon>
        <taxon>Flavobacteriia</taxon>
        <taxon>Flavobacteriales</taxon>
        <taxon>Flavobacteriaceae</taxon>
        <taxon>Capnocytophaga</taxon>
    </lineage>
</organism>
<dbReference type="GeneID" id="84809354"/>
<dbReference type="Proteomes" id="UP000217250">
    <property type="component" value="Chromosome"/>
</dbReference>
<dbReference type="KEGG" id="cgh:CGC50_12490"/>
<dbReference type="RefSeq" id="WP_095911069.1">
    <property type="nucleotide sequence ID" value="NZ_CP022386.1"/>
</dbReference>
<dbReference type="AlphaFoldDB" id="A0A250FS12"/>
<dbReference type="EMBL" id="CP022386">
    <property type="protein sequence ID" value="ATA87873.1"/>
    <property type="molecule type" value="Genomic_DNA"/>
</dbReference>
<gene>
    <name evidence="1" type="ORF">CGC50_12490</name>
</gene>
<name>A0A250FS12_9FLAO</name>
<proteinExistence type="predicted"/>